<evidence type="ECO:0008006" key="4">
    <source>
        <dbReference type="Google" id="ProtNLM"/>
    </source>
</evidence>
<reference evidence="2" key="1">
    <citation type="submission" date="2023-06" db="EMBL/GenBank/DDBJ databases">
        <authorList>
            <consortium name="Lawrence Berkeley National Laboratory"/>
            <person name="Ahrendt S."/>
            <person name="Sahu N."/>
            <person name="Indic B."/>
            <person name="Wong-Bajracharya J."/>
            <person name="Merenyi Z."/>
            <person name="Ke H.-M."/>
            <person name="Monk M."/>
            <person name="Kocsube S."/>
            <person name="Drula E."/>
            <person name="Lipzen A."/>
            <person name="Balint B."/>
            <person name="Henrissat B."/>
            <person name="Andreopoulos B."/>
            <person name="Martin F.M."/>
            <person name="Harder C.B."/>
            <person name="Rigling D."/>
            <person name="Ford K.L."/>
            <person name="Foster G.D."/>
            <person name="Pangilinan J."/>
            <person name="Papanicolaou A."/>
            <person name="Barry K."/>
            <person name="LaButti K."/>
            <person name="Viragh M."/>
            <person name="Koriabine M."/>
            <person name="Yan M."/>
            <person name="Riley R."/>
            <person name="Champramary S."/>
            <person name="Plett K.L."/>
            <person name="Tsai I.J."/>
            <person name="Slot J."/>
            <person name="Sipos G."/>
            <person name="Plett J."/>
            <person name="Nagy L.G."/>
            <person name="Grigoriev I.V."/>
        </authorList>
    </citation>
    <scope>NUCLEOTIDE SEQUENCE</scope>
    <source>
        <strain evidence="2">CCBAS 213</strain>
    </source>
</reference>
<dbReference type="GeneID" id="85366694"/>
<keyword evidence="3" id="KW-1185">Reference proteome</keyword>
<dbReference type="SUPFAM" id="SSF56112">
    <property type="entry name" value="Protein kinase-like (PK-like)"/>
    <property type="match status" value="1"/>
</dbReference>
<evidence type="ECO:0000313" key="2">
    <source>
        <dbReference type="EMBL" id="KAK0452002.1"/>
    </source>
</evidence>
<sequence>MSPITSSTSTKHRSALSGDDALKDLFAHRPTFTKRPGFRGSRDTRGPAHYDMHLHPQLILKDIVYFRDMLDQLSKVVDTKIQDFTSNSPTKSLPRVSAASVLHKANVSTEVQTSGTWVVGHEADLQKAYPRLEQYPTLVASTLVAGLDDWSSIFRYDEKPRVASTCALADGYLSLDKAAIKTTDLPVKDKLQLVIEQDLSDFLFWEYKSMNAGSMGVMLAIHHLTGSQFSWVSCPRSKSCDNQFCHKKDNRFKFTVTGFKTGVDGVILEDRPNGGNGGKKDAGLDFAFDKSRIDCSLIASVPDTRRWKFKGSESPKKRVRPESDVGNQHLNDDDDDGDEGHAGDDDVDNNDSSDSPVAVEDTLLFTQGEYSTALKVIQQIWAEAVNIDATFMVLNCGSLEYIGIRDRKLQRLYLSPLLDLGNPAPDSPGYFKIHTGLNIVAISDAIKRAEKLKALKAIRRLPKLYTFKYDRSEIYEDKAPKKTKRSRPSISTKTPRAAVKATTFADRDKESGKDLNIWELDFSPAEIQLFRRLRGAQSLKITWRQDISGLGSASSIRMTRPTWPAYIDTWTEEMEVLVMSQCPKSKHTYSCYVDDGQTAVRGIVVKFALGRHEKAGLRNEYDMYARFPSIEGIVKDLGIVEQFGLYQHTGDRKMALVLLDGGDPVTKFGPGRIPAGIYSQVQEAVKKMHSAMVTHGDLIPENILITKDPKEKSRWQIHLINWKNGRDHRTSTAVQRAYNAYVLSTLTRCSQRLKRCMEPVRIPHKVTDVSSKERAARKRRPRRSMFGVVPKAKITSVVKENLRRRRKAVTMDLKRLQDPVWHK</sequence>
<protein>
    <recommendedName>
        <fullName evidence="4">Protein kinase domain-containing protein</fullName>
    </recommendedName>
</protein>
<feature type="region of interest" description="Disordered" evidence="1">
    <location>
        <begin position="309"/>
        <end position="355"/>
    </location>
</feature>
<dbReference type="AlphaFoldDB" id="A0AA39JZW6"/>
<dbReference type="InterPro" id="IPR011009">
    <property type="entry name" value="Kinase-like_dom_sf"/>
</dbReference>
<feature type="compositionally biased region" description="Basic and acidic residues" evidence="1">
    <location>
        <begin position="309"/>
        <end position="323"/>
    </location>
</feature>
<accession>A0AA39JZW6</accession>
<comment type="caution">
    <text evidence="2">The sequence shown here is derived from an EMBL/GenBank/DDBJ whole genome shotgun (WGS) entry which is preliminary data.</text>
</comment>
<dbReference type="EMBL" id="JAUEPS010000032">
    <property type="protein sequence ID" value="KAK0452002.1"/>
    <property type="molecule type" value="Genomic_DNA"/>
</dbReference>
<name>A0AA39JZW6_ARMTA</name>
<evidence type="ECO:0000256" key="1">
    <source>
        <dbReference type="SAM" id="MobiDB-lite"/>
    </source>
</evidence>
<evidence type="ECO:0000313" key="3">
    <source>
        <dbReference type="Proteomes" id="UP001175211"/>
    </source>
</evidence>
<dbReference type="RefSeq" id="XP_060327836.1">
    <property type="nucleotide sequence ID" value="XM_060483146.1"/>
</dbReference>
<gene>
    <name evidence="2" type="ORF">EV420DRAFT_702442</name>
</gene>
<organism evidence="2 3">
    <name type="scientific">Armillaria tabescens</name>
    <name type="common">Ringless honey mushroom</name>
    <name type="synonym">Agaricus tabescens</name>
    <dbReference type="NCBI Taxonomy" id="1929756"/>
    <lineage>
        <taxon>Eukaryota</taxon>
        <taxon>Fungi</taxon>
        <taxon>Dikarya</taxon>
        <taxon>Basidiomycota</taxon>
        <taxon>Agaricomycotina</taxon>
        <taxon>Agaricomycetes</taxon>
        <taxon>Agaricomycetidae</taxon>
        <taxon>Agaricales</taxon>
        <taxon>Marasmiineae</taxon>
        <taxon>Physalacriaceae</taxon>
        <taxon>Desarmillaria</taxon>
    </lineage>
</organism>
<dbReference type="Gene3D" id="1.10.510.10">
    <property type="entry name" value="Transferase(Phosphotransferase) domain 1"/>
    <property type="match status" value="1"/>
</dbReference>
<dbReference type="Proteomes" id="UP001175211">
    <property type="component" value="Unassembled WGS sequence"/>
</dbReference>
<proteinExistence type="predicted"/>